<dbReference type="GO" id="GO:0004843">
    <property type="term" value="F:cysteine-type deubiquitinase activity"/>
    <property type="evidence" value="ECO:0007669"/>
    <property type="project" value="TreeGrafter"/>
</dbReference>
<feature type="compositionally biased region" description="Basic residues" evidence="1">
    <location>
        <begin position="18"/>
        <end position="33"/>
    </location>
</feature>
<feature type="compositionally biased region" description="Basic and acidic residues" evidence="1">
    <location>
        <begin position="90"/>
        <end position="114"/>
    </location>
</feature>
<feature type="compositionally biased region" description="Basic residues" evidence="1">
    <location>
        <begin position="115"/>
        <end position="130"/>
    </location>
</feature>
<reference evidence="3" key="1">
    <citation type="journal article" date="2020" name="J. Eukaryot. Microbiol.">
        <title>De novo Sequencing, Assembly and Annotation of the Transcriptome for the Free-Living Testate Amoeba Arcella intermedia.</title>
        <authorList>
            <person name="Ribeiro G.M."/>
            <person name="Porfirio-Sousa A.L."/>
            <person name="Maurer-Alcala X.X."/>
            <person name="Katz L.A."/>
            <person name="Lahr D.J.G."/>
        </authorList>
    </citation>
    <scope>NUCLEOTIDE SEQUENCE</scope>
</reference>
<accession>A0A6B2LAZ1</accession>
<dbReference type="PROSITE" id="PS50802">
    <property type="entry name" value="OTU"/>
    <property type="match status" value="1"/>
</dbReference>
<organism evidence="3">
    <name type="scientific">Arcella intermedia</name>
    <dbReference type="NCBI Taxonomy" id="1963864"/>
    <lineage>
        <taxon>Eukaryota</taxon>
        <taxon>Amoebozoa</taxon>
        <taxon>Tubulinea</taxon>
        <taxon>Elardia</taxon>
        <taxon>Arcellinida</taxon>
        <taxon>Sphaerothecina</taxon>
        <taxon>Arcellidae</taxon>
        <taxon>Arcella</taxon>
    </lineage>
</organism>
<dbReference type="Gene3D" id="3.90.70.80">
    <property type="match status" value="1"/>
</dbReference>
<dbReference type="PANTHER" id="PTHR12419">
    <property type="entry name" value="OTU DOMAIN CONTAINING PROTEIN"/>
    <property type="match status" value="1"/>
</dbReference>
<proteinExistence type="predicted"/>
<feature type="domain" description="OTU" evidence="2">
    <location>
        <begin position="161"/>
        <end position="294"/>
    </location>
</feature>
<feature type="compositionally biased region" description="Basic and acidic residues" evidence="1">
    <location>
        <begin position="1"/>
        <end position="15"/>
    </location>
</feature>
<feature type="compositionally biased region" description="Acidic residues" evidence="1">
    <location>
        <begin position="80"/>
        <end position="89"/>
    </location>
</feature>
<dbReference type="GO" id="GO:0016579">
    <property type="term" value="P:protein deubiquitination"/>
    <property type="evidence" value="ECO:0007669"/>
    <property type="project" value="TreeGrafter"/>
</dbReference>
<dbReference type="InterPro" id="IPR050704">
    <property type="entry name" value="Peptidase_C85-like"/>
</dbReference>
<dbReference type="SUPFAM" id="SSF54001">
    <property type="entry name" value="Cysteine proteinases"/>
    <property type="match status" value="1"/>
</dbReference>
<name>A0A6B2LAZ1_9EUKA</name>
<evidence type="ECO:0000313" key="3">
    <source>
        <dbReference type="EMBL" id="NDV34209.1"/>
    </source>
</evidence>
<feature type="region of interest" description="Disordered" evidence="1">
    <location>
        <begin position="1"/>
        <end position="146"/>
    </location>
</feature>
<dbReference type="AlphaFoldDB" id="A0A6B2LAZ1"/>
<feature type="compositionally biased region" description="Low complexity" evidence="1">
    <location>
        <begin position="131"/>
        <end position="140"/>
    </location>
</feature>
<dbReference type="PANTHER" id="PTHR12419:SF10">
    <property type="entry name" value="DEUBIQUITINASE OTUD6B"/>
    <property type="match status" value="1"/>
</dbReference>
<sequence length="306" mass="34782">MEEKEEGSAQGHETKGQMLRRHKLELVKWKKQANRLNKKEAAAKEAELKSRHLVEIERWEAENAGEGEVAGEGQEGGESGQEESNEAPVEEPKQEEKEEVKPDPGEAQKAAKEKQRNKKKEKKMATRMKKQVQQPTQQNQGPDKKQLERTALNQKLSPFGLEVKQIRADGNCLFSAVVDQLVLLDGVSQYNDKTLRTATAQYLLANEEDFMPFMDTDHAGYVKYCNDMKTPGKWGGHHEIVALAKLLQVPIDVIHAYTPNMTIGEEFPKSRTLRITFHRSEYTLGEHYNSVGPIQEKPVDDFYNIN</sequence>
<dbReference type="EMBL" id="GIBP01005240">
    <property type="protein sequence ID" value="NDV34209.1"/>
    <property type="molecule type" value="Transcribed_RNA"/>
</dbReference>
<dbReference type="InterPro" id="IPR003323">
    <property type="entry name" value="OTU_dom"/>
</dbReference>
<evidence type="ECO:0000259" key="2">
    <source>
        <dbReference type="PROSITE" id="PS50802"/>
    </source>
</evidence>
<dbReference type="Pfam" id="PF02338">
    <property type="entry name" value="OTU"/>
    <property type="match status" value="1"/>
</dbReference>
<feature type="compositionally biased region" description="Gly residues" evidence="1">
    <location>
        <begin position="68"/>
        <end position="79"/>
    </location>
</feature>
<protein>
    <recommendedName>
        <fullName evidence="2">OTU domain-containing protein</fullName>
    </recommendedName>
</protein>
<dbReference type="CDD" id="cd22748">
    <property type="entry name" value="OTU_OTUD6-like"/>
    <property type="match status" value="1"/>
</dbReference>
<feature type="compositionally biased region" description="Basic and acidic residues" evidence="1">
    <location>
        <begin position="37"/>
        <end position="61"/>
    </location>
</feature>
<evidence type="ECO:0000256" key="1">
    <source>
        <dbReference type="SAM" id="MobiDB-lite"/>
    </source>
</evidence>
<dbReference type="InterPro" id="IPR038765">
    <property type="entry name" value="Papain-like_cys_pep_sf"/>
</dbReference>